<keyword evidence="1" id="KW-0479">Metal-binding</keyword>
<proteinExistence type="predicted"/>
<dbReference type="GO" id="GO:0016787">
    <property type="term" value="F:hydrolase activity"/>
    <property type="evidence" value="ECO:0007669"/>
    <property type="project" value="UniProtKB-KW"/>
</dbReference>
<dbReference type="AlphaFoldDB" id="A0A4P6UT13"/>
<feature type="binding site" evidence="1">
    <location>
        <position position="89"/>
    </location>
    <ligand>
        <name>Mn(2+)</name>
        <dbReference type="ChEBI" id="CHEBI:29035"/>
        <label>2</label>
    </ligand>
</feature>
<evidence type="ECO:0000256" key="1">
    <source>
        <dbReference type="PIRSR" id="PIRSR005962-1"/>
    </source>
</evidence>
<dbReference type="Gene3D" id="3.30.70.360">
    <property type="match status" value="1"/>
</dbReference>
<feature type="binding site" evidence="1">
    <location>
        <position position="342"/>
    </location>
    <ligand>
        <name>Mn(2+)</name>
        <dbReference type="ChEBI" id="CHEBI:29035"/>
        <label>2</label>
    </ligand>
</feature>
<dbReference type="InterPro" id="IPR017439">
    <property type="entry name" value="Amidohydrolase"/>
</dbReference>
<organism evidence="3 4">
    <name type="scientific">Ureibacillus thermophilus</name>
    <dbReference type="NCBI Taxonomy" id="367743"/>
    <lineage>
        <taxon>Bacteria</taxon>
        <taxon>Bacillati</taxon>
        <taxon>Bacillota</taxon>
        <taxon>Bacilli</taxon>
        <taxon>Bacillales</taxon>
        <taxon>Caryophanaceae</taxon>
        <taxon>Ureibacillus</taxon>
    </lineage>
</organism>
<name>A0A4P6UT13_9BACL</name>
<dbReference type="InterPro" id="IPR036264">
    <property type="entry name" value="Bact_exopeptidase_dim_dom"/>
</dbReference>
<dbReference type="KEGG" id="uth:DKZ56_01400"/>
<sequence length="378" mass="41823">MGHVKTYEEVIFSWFDLFHSCPEVSWKEYQTTNKIAAILDELKVPYKRFTDMTGLVAEIGKGDEVIAVRADIDALWQEVDGEMRANHSCGHDANISMVLGALLRIKDYPLKKRIRFIFQPAEEVGGGAIEMVKRGIVDDVSYLFGIHLRPIEELPFGKVSPAVHHGAALFLQGEVRGVDAHGARPHQGKNAIDVIFAIQQMLKNIYISPFEPHSAKLTKVVADGGSVNIIPGNATFSIDIRAQKNRVIDAIQLHVEHGLRHISKMFETEIVWDWYDKTPGAEVSKEAMEIAAKAIKETVGEGFLAAPVQTPGSDDFHFYTVSKPELKATMIGIGADLKPGLHHPYMTFNKDALIIGAKVLAKTLLNATEYNIEGSSIQ</sequence>
<dbReference type="InterPro" id="IPR002933">
    <property type="entry name" value="Peptidase_M20"/>
</dbReference>
<dbReference type="EMBL" id="CP036528">
    <property type="protein sequence ID" value="QBK24672.1"/>
    <property type="molecule type" value="Genomic_DNA"/>
</dbReference>
<evidence type="ECO:0000313" key="4">
    <source>
        <dbReference type="Proteomes" id="UP000291151"/>
    </source>
</evidence>
<dbReference type="PANTHER" id="PTHR11014:SF122">
    <property type="entry name" value="AMIDOHYDROLASE AMHX"/>
    <property type="match status" value="1"/>
</dbReference>
<protein>
    <submittedName>
        <fullName evidence="3">Amidohydrolase</fullName>
    </submittedName>
</protein>
<dbReference type="PANTHER" id="PTHR11014">
    <property type="entry name" value="PEPTIDASE M20 FAMILY MEMBER"/>
    <property type="match status" value="1"/>
</dbReference>
<feature type="binding site" evidence="1">
    <location>
        <position position="147"/>
    </location>
    <ligand>
        <name>Mn(2+)</name>
        <dbReference type="ChEBI" id="CHEBI:29035"/>
        <label>2</label>
    </ligand>
</feature>
<evidence type="ECO:0000313" key="3">
    <source>
        <dbReference type="EMBL" id="QBK24672.1"/>
    </source>
</evidence>
<dbReference type="PIRSF" id="PIRSF005962">
    <property type="entry name" value="Pept_M20D_amidohydro"/>
    <property type="match status" value="1"/>
</dbReference>
<dbReference type="Proteomes" id="UP000291151">
    <property type="component" value="Chromosome"/>
</dbReference>
<dbReference type="NCBIfam" id="TIGR01891">
    <property type="entry name" value="amidohydrolases"/>
    <property type="match status" value="1"/>
</dbReference>
<dbReference type="GO" id="GO:0046872">
    <property type="term" value="F:metal ion binding"/>
    <property type="evidence" value="ECO:0007669"/>
    <property type="project" value="UniProtKB-KW"/>
</dbReference>
<feature type="domain" description="Peptidase M20 dimerisation" evidence="2">
    <location>
        <begin position="174"/>
        <end position="255"/>
    </location>
</feature>
<feature type="binding site" evidence="1">
    <location>
        <position position="123"/>
    </location>
    <ligand>
        <name>Mn(2+)</name>
        <dbReference type="ChEBI" id="CHEBI:29035"/>
        <label>2</label>
    </ligand>
</feature>
<gene>
    <name evidence="3" type="ORF">DKZ56_01400</name>
</gene>
<dbReference type="Pfam" id="PF01546">
    <property type="entry name" value="Peptidase_M20"/>
    <property type="match status" value="1"/>
</dbReference>
<dbReference type="SUPFAM" id="SSF53187">
    <property type="entry name" value="Zn-dependent exopeptidases"/>
    <property type="match status" value="1"/>
</dbReference>
<feature type="binding site" evidence="1">
    <location>
        <position position="91"/>
    </location>
    <ligand>
        <name>Mn(2+)</name>
        <dbReference type="ChEBI" id="CHEBI:29035"/>
        <label>2</label>
    </ligand>
</feature>
<keyword evidence="1" id="KW-0464">Manganese</keyword>
<keyword evidence="3" id="KW-0378">Hydrolase</keyword>
<dbReference type="SUPFAM" id="SSF55031">
    <property type="entry name" value="Bacterial exopeptidase dimerisation domain"/>
    <property type="match status" value="1"/>
</dbReference>
<dbReference type="InterPro" id="IPR011650">
    <property type="entry name" value="Peptidase_M20_dimer"/>
</dbReference>
<accession>A0A4P6UT13</accession>
<keyword evidence="4" id="KW-1185">Reference proteome</keyword>
<reference evidence="3 4" key="1">
    <citation type="submission" date="2019-02" db="EMBL/GenBank/DDBJ databases">
        <title>Ureibacillus thermophilus.</title>
        <authorList>
            <person name="Sunny J.S."/>
            <person name="Natarajan A."/>
            <person name="Saleena L.M."/>
        </authorList>
    </citation>
    <scope>NUCLEOTIDE SEQUENCE [LARGE SCALE GENOMIC DNA]</scope>
    <source>
        <strain evidence="3 4">LM102</strain>
    </source>
</reference>
<dbReference type="Gene3D" id="3.40.630.10">
    <property type="entry name" value="Zn peptidases"/>
    <property type="match status" value="1"/>
</dbReference>
<comment type="cofactor">
    <cofactor evidence="1">
        <name>Mn(2+)</name>
        <dbReference type="ChEBI" id="CHEBI:29035"/>
    </cofactor>
    <text evidence="1">The Mn(2+) ion enhances activity.</text>
</comment>
<dbReference type="RefSeq" id="WP_208650947.1">
    <property type="nucleotide sequence ID" value="NZ_CP036528.1"/>
</dbReference>
<evidence type="ECO:0000259" key="2">
    <source>
        <dbReference type="Pfam" id="PF07687"/>
    </source>
</evidence>
<dbReference type="Pfam" id="PF07687">
    <property type="entry name" value="M20_dimer"/>
    <property type="match status" value="1"/>
</dbReference>